<keyword evidence="4" id="KW-0186">Copper</keyword>
<feature type="compositionally biased region" description="Basic and acidic residues" evidence="5">
    <location>
        <begin position="1"/>
        <end position="10"/>
    </location>
</feature>
<accession>A0ABP6TUU1</accession>
<dbReference type="Proteomes" id="UP001501455">
    <property type="component" value="Unassembled WGS sequence"/>
</dbReference>
<dbReference type="InterPro" id="IPR014756">
    <property type="entry name" value="Ig_E-set"/>
</dbReference>
<dbReference type="InterPro" id="IPR007348">
    <property type="entry name" value="CopC_dom"/>
</dbReference>
<evidence type="ECO:0000256" key="6">
    <source>
        <dbReference type="SAM" id="Phobius"/>
    </source>
</evidence>
<dbReference type="Gene3D" id="2.60.40.1220">
    <property type="match status" value="1"/>
</dbReference>
<dbReference type="Pfam" id="PF04234">
    <property type="entry name" value="CopC"/>
    <property type="match status" value="1"/>
</dbReference>
<keyword evidence="6" id="KW-0472">Membrane</keyword>
<organism evidence="8 9">
    <name type="scientific">Streptomyces prasinosporus</name>
    <dbReference type="NCBI Taxonomy" id="68256"/>
    <lineage>
        <taxon>Bacteria</taxon>
        <taxon>Bacillati</taxon>
        <taxon>Actinomycetota</taxon>
        <taxon>Actinomycetes</taxon>
        <taxon>Kitasatosporales</taxon>
        <taxon>Streptomycetaceae</taxon>
        <taxon>Streptomyces</taxon>
        <taxon>Streptomyces albogriseolus group</taxon>
    </lineage>
</organism>
<keyword evidence="3" id="KW-0732">Signal</keyword>
<feature type="compositionally biased region" description="Polar residues" evidence="5">
    <location>
        <begin position="14"/>
        <end position="27"/>
    </location>
</feature>
<evidence type="ECO:0000313" key="9">
    <source>
        <dbReference type="Proteomes" id="UP001501455"/>
    </source>
</evidence>
<keyword evidence="6" id="KW-0812">Transmembrane</keyword>
<feature type="transmembrane region" description="Helical" evidence="6">
    <location>
        <begin position="93"/>
        <end position="115"/>
    </location>
</feature>
<dbReference type="SUPFAM" id="SSF81296">
    <property type="entry name" value="E set domains"/>
    <property type="match status" value="1"/>
</dbReference>
<protein>
    <recommendedName>
        <fullName evidence="7">CopC domain-containing protein</fullName>
    </recommendedName>
</protein>
<dbReference type="InterPro" id="IPR014755">
    <property type="entry name" value="Cu-Rt/internalin_Ig-like"/>
</dbReference>
<sequence>MGDDAVRVLDPRASGSTGATRPTPSGTTYSVRLLSGLPDGTYTVAYQVVSADSHPVAGAFTFSVGAPSETSVPASARTSGDGPVGLLYGLGRYVSYAGFVVLAGGAAFVLACWAARRPGCGRCSG</sequence>
<evidence type="ECO:0000259" key="7">
    <source>
        <dbReference type="Pfam" id="PF04234"/>
    </source>
</evidence>
<evidence type="ECO:0000313" key="8">
    <source>
        <dbReference type="EMBL" id="GAA3499102.1"/>
    </source>
</evidence>
<dbReference type="EMBL" id="BAAAXF010000041">
    <property type="protein sequence ID" value="GAA3499102.1"/>
    <property type="molecule type" value="Genomic_DNA"/>
</dbReference>
<feature type="region of interest" description="Disordered" evidence="5">
    <location>
        <begin position="1"/>
        <end position="27"/>
    </location>
</feature>
<evidence type="ECO:0000256" key="3">
    <source>
        <dbReference type="ARBA" id="ARBA00022729"/>
    </source>
</evidence>
<dbReference type="InterPro" id="IPR032694">
    <property type="entry name" value="CopC/D"/>
</dbReference>
<feature type="domain" description="CopC" evidence="7">
    <location>
        <begin position="5"/>
        <end position="64"/>
    </location>
</feature>
<name>A0ABP6TUU1_9ACTN</name>
<proteinExistence type="predicted"/>
<evidence type="ECO:0000256" key="4">
    <source>
        <dbReference type="ARBA" id="ARBA00023008"/>
    </source>
</evidence>
<evidence type="ECO:0000256" key="1">
    <source>
        <dbReference type="ARBA" id="ARBA00004196"/>
    </source>
</evidence>
<evidence type="ECO:0000256" key="2">
    <source>
        <dbReference type="ARBA" id="ARBA00022723"/>
    </source>
</evidence>
<dbReference type="PANTHER" id="PTHR34820:SF4">
    <property type="entry name" value="INNER MEMBRANE PROTEIN YEBZ"/>
    <property type="match status" value="1"/>
</dbReference>
<keyword evidence="9" id="KW-1185">Reference proteome</keyword>
<reference evidence="9" key="1">
    <citation type="journal article" date="2019" name="Int. J. Syst. Evol. Microbiol.">
        <title>The Global Catalogue of Microorganisms (GCM) 10K type strain sequencing project: providing services to taxonomists for standard genome sequencing and annotation.</title>
        <authorList>
            <consortium name="The Broad Institute Genomics Platform"/>
            <consortium name="The Broad Institute Genome Sequencing Center for Infectious Disease"/>
            <person name="Wu L."/>
            <person name="Ma J."/>
        </authorList>
    </citation>
    <scope>NUCLEOTIDE SEQUENCE [LARGE SCALE GENOMIC DNA]</scope>
    <source>
        <strain evidence="9">JCM 4816</strain>
    </source>
</reference>
<evidence type="ECO:0000256" key="5">
    <source>
        <dbReference type="SAM" id="MobiDB-lite"/>
    </source>
</evidence>
<keyword evidence="6" id="KW-1133">Transmembrane helix</keyword>
<keyword evidence="2" id="KW-0479">Metal-binding</keyword>
<comment type="caution">
    <text evidence="8">The sequence shown here is derived from an EMBL/GenBank/DDBJ whole genome shotgun (WGS) entry which is preliminary data.</text>
</comment>
<dbReference type="PANTHER" id="PTHR34820">
    <property type="entry name" value="INNER MEMBRANE PROTEIN YEBZ"/>
    <property type="match status" value="1"/>
</dbReference>
<gene>
    <name evidence="8" type="ORF">GCM10019016_062050</name>
</gene>
<comment type="subcellular location">
    <subcellularLocation>
        <location evidence="1">Cell envelope</location>
    </subcellularLocation>
</comment>